<evidence type="ECO:0000313" key="13">
    <source>
        <dbReference type="EMBL" id="OGE78840.1"/>
    </source>
</evidence>
<dbReference type="PRINTS" id="PR00477">
    <property type="entry name" value="PHGLYCKINASE"/>
</dbReference>
<dbReference type="GO" id="GO:0005829">
    <property type="term" value="C:cytosol"/>
    <property type="evidence" value="ECO:0007669"/>
    <property type="project" value="TreeGrafter"/>
</dbReference>
<keyword evidence="7 10" id="KW-0418">Kinase</keyword>
<dbReference type="EC" id="2.7.2.3" evidence="4 10"/>
<keyword evidence="9 10" id="KW-0324">Glycolysis</keyword>
<evidence type="ECO:0000256" key="9">
    <source>
        <dbReference type="ARBA" id="ARBA00023152"/>
    </source>
</evidence>
<evidence type="ECO:0000256" key="6">
    <source>
        <dbReference type="ARBA" id="ARBA00022741"/>
    </source>
</evidence>
<accession>A0A1F5NN92</accession>
<dbReference type="InterPro" id="IPR001576">
    <property type="entry name" value="Phosphoglycerate_kinase"/>
</dbReference>
<comment type="similarity">
    <text evidence="3 10 12">Belongs to the phosphoglycerate kinase family.</text>
</comment>
<name>A0A1F5NN92_9BACT</name>
<dbReference type="HAMAP" id="MF_00145">
    <property type="entry name" value="Phosphoglyc_kinase"/>
    <property type="match status" value="1"/>
</dbReference>
<dbReference type="Gene3D" id="3.40.50.1260">
    <property type="entry name" value="Phosphoglycerate kinase, N-terminal domain"/>
    <property type="match status" value="2"/>
</dbReference>
<feature type="binding site" evidence="10 11">
    <location>
        <begin position="371"/>
        <end position="374"/>
    </location>
    <ligand>
        <name>ATP</name>
        <dbReference type="ChEBI" id="CHEBI:30616"/>
    </ligand>
</feature>
<dbReference type="Proteomes" id="UP000176864">
    <property type="component" value="Unassembled WGS sequence"/>
</dbReference>
<dbReference type="InterPro" id="IPR015824">
    <property type="entry name" value="Phosphoglycerate_kinase_N"/>
</dbReference>
<dbReference type="GO" id="GO:0004618">
    <property type="term" value="F:phosphoglycerate kinase activity"/>
    <property type="evidence" value="ECO:0007669"/>
    <property type="project" value="UniProtKB-UniRule"/>
</dbReference>
<comment type="caution">
    <text evidence="13">The sequence shown here is derived from an EMBL/GenBank/DDBJ whole genome shotgun (WGS) entry which is preliminary data.</text>
</comment>
<evidence type="ECO:0000256" key="8">
    <source>
        <dbReference type="ARBA" id="ARBA00022840"/>
    </source>
</evidence>
<comment type="subunit">
    <text evidence="10">Monomer.</text>
</comment>
<comment type="catalytic activity">
    <reaction evidence="1 10 12">
        <text>(2R)-3-phosphoglycerate + ATP = (2R)-3-phospho-glyceroyl phosphate + ADP</text>
        <dbReference type="Rhea" id="RHEA:14801"/>
        <dbReference type="ChEBI" id="CHEBI:30616"/>
        <dbReference type="ChEBI" id="CHEBI:57604"/>
        <dbReference type="ChEBI" id="CHEBI:58272"/>
        <dbReference type="ChEBI" id="CHEBI:456216"/>
        <dbReference type="EC" id="2.7.2.3"/>
    </reaction>
</comment>
<comment type="subcellular location">
    <subcellularLocation>
        <location evidence="10">Cytoplasm</location>
    </subcellularLocation>
</comment>
<evidence type="ECO:0000256" key="4">
    <source>
        <dbReference type="ARBA" id="ARBA00013061"/>
    </source>
</evidence>
<dbReference type="EMBL" id="MFEK01000013">
    <property type="protein sequence ID" value="OGE78840.1"/>
    <property type="molecule type" value="Genomic_DNA"/>
</dbReference>
<keyword evidence="8 10" id="KW-0067">ATP-binding</keyword>
<evidence type="ECO:0000256" key="5">
    <source>
        <dbReference type="ARBA" id="ARBA00022679"/>
    </source>
</evidence>
<dbReference type="SUPFAM" id="SSF53748">
    <property type="entry name" value="Phosphoglycerate kinase"/>
    <property type="match status" value="1"/>
</dbReference>
<dbReference type="FunFam" id="3.40.50.1260:FF:000031">
    <property type="entry name" value="Phosphoglycerate kinase 1"/>
    <property type="match status" value="1"/>
</dbReference>
<feature type="binding site" evidence="10">
    <location>
        <position position="163"/>
    </location>
    <ligand>
        <name>substrate</name>
    </ligand>
</feature>
<evidence type="ECO:0000256" key="12">
    <source>
        <dbReference type="RuleBase" id="RU000532"/>
    </source>
</evidence>
<dbReference type="GO" id="GO:0005524">
    <property type="term" value="F:ATP binding"/>
    <property type="evidence" value="ECO:0007669"/>
    <property type="project" value="UniProtKB-KW"/>
</dbReference>
<sequence>MQNLKKLEQADVKGKKILLRVAYDITLAEENLPTGQAGEKMIVPDDTRIRATVPTIEYLLKQGCSLGLLSWLKRPAGKVVENLRMQPVADKLSELLARPVKALKDCVGTEVQKEIKAMKPGDIIMLENVRFHPEEEKADQQFAKELCEGFEFIVYDAFAQAMRMHASTTGILQVLPSASGFLFEKEITTLSHLLENPERPFVAVMGGAKISDRVGVMENLIKKADRILIGGALANTFLLAQGHKVEKSLVEDVFVDTARGEKKDYLKICQDLLQKAQDRLQLPLDMLAAESAEGGDVRVINIDEGEHLPAGWAYFDIGPRTIDLYSQILKAAKLAFANGPMGLFEIDRFAGGTKHVAEAMLSSGATTVIGGGDTESIVVRYGWEGRFTHVSTGGGASLEFLAGKEFPVMKYLVKK</sequence>
<evidence type="ECO:0000256" key="10">
    <source>
        <dbReference type="HAMAP-Rule" id="MF_00145"/>
    </source>
</evidence>
<organism evidence="13 14">
    <name type="scientific">Candidatus Doudnabacteria bacterium RIFCSPHIGHO2_01_FULL_46_14</name>
    <dbReference type="NCBI Taxonomy" id="1817824"/>
    <lineage>
        <taxon>Bacteria</taxon>
        <taxon>Candidatus Doudnaibacteriota</taxon>
    </lineage>
</organism>
<comment type="caution">
    <text evidence="10">Lacks conserved residue(s) required for the propagation of feature annotation.</text>
</comment>
<feature type="binding site" evidence="10">
    <location>
        <position position="130"/>
    </location>
    <ligand>
        <name>substrate</name>
    </ligand>
</feature>
<keyword evidence="6 10" id="KW-0547">Nucleotide-binding</keyword>
<dbReference type="Pfam" id="PF00162">
    <property type="entry name" value="PGK"/>
    <property type="match status" value="1"/>
</dbReference>
<dbReference type="PANTHER" id="PTHR11406">
    <property type="entry name" value="PHOSPHOGLYCERATE KINASE"/>
    <property type="match status" value="1"/>
</dbReference>
<keyword evidence="5 10" id="KW-0808">Transferase</keyword>
<gene>
    <name evidence="10" type="primary">pgk</name>
    <name evidence="13" type="ORF">A2751_01450</name>
</gene>
<evidence type="ECO:0000256" key="1">
    <source>
        <dbReference type="ARBA" id="ARBA00000642"/>
    </source>
</evidence>
<dbReference type="PANTHER" id="PTHR11406:SF23">
    <property type="entry name" value="PHOSPHOGLYCERATE KINASE 1, CHLOROPLASTIC-RELATED"/>
    <property type="match status" value="1"/>
</dbReference>
<dbReference type="GO" id="GO:0006096">
    <property type="term" value="P:glycolytic process"/>
    <property type="evidence" value="ECO:0007669"/>
    <property type="project" value="UniProtKB-UniRule"/>
</dbReference>
<reference evidence="13 14" key="1">
    <citation type="journal article" date="2016" name="Nat. Commun.">
        <title>Thousands of microbial genomes shed light on interconnected biogeochemical processes in an aquifer system.</title>
        <authorList>
            <person name="Anantharaman K."/>
            <person name="Brown C.T."/>
            <person name="Hug L.A."/>
            <person name="Sharon I."/>
            <person name="Castelle C.J."/>
            <person name="Probst A.J."/>
            <person name="Thomas B.C."/>
            <person name="Singh A."/>
            <person name="Wilkins M.J."/>
            <person name="Karaoz U."/>
            <person name="Brodie E.L."/>
            <person name="Williams K.H."/>
            <person name="Hubbard S.S."/>
            <person name="Banfield J.F."/>
        </authorList>
    </citation>
    <scope>NUCLEOTIDE SEQUENCE [LARGE SCALE GENOMIC DNA]</scope>
</reference>
<protein>
    <recommendedName>
        <fullName evidence="4 10">Phosphoglycerate kinase</fullName>
        <ecNumber evidence="4 10">2.7.2.3</ecNumber>
    </recommendedName>
</protein>
<dbReference type="InterPro" id="IPR036043">
    <property type="entry name" value="Phosphoglycerate_kinase_sf"/>
</dbReference>
<evidence type="ECO:0000256" key="7">
    <source>
        <dbReference type="ARBA" id="ARBA00022777"/>
    </source>
</evidence>
<dbReference type="GO" id="GO:0006094">
    <property type="term" value="P:gluconeogenesis"/>
    <property type="evidence" value="ECO:0007669"/>
    <property type="project" value="TreeGrafter"/>
</dbReference>
<proteinExistence type="inferred from homology"/>
<dbReference type="GO" id="GO:0043531">
    <property type="term" value="F:ADP binding"/>
    <property type="evidence" value="ECO:0007669"/>
    <property type="project" value="TreeGrafter"/>
</dbReference>
<dbReference type="AlphaFoldDB" id="A0A1F5NN92"/>
<evidence type="ECO:0000256" key="11">
    <source>
        <dbReference type="PIRSR" id="PIRSR000724-2"/>
    </source>
</evidence>
<evidence type="ECO:0000313" key="14">
    <source>
        <dbReference type="Proteomes" id="UP000176864"/>
    </source>
</evidence>
<evidence type="ECO:0000256" key="2">
    <source>
        <dbReference type="ARBA" id="ARBA00004838"/>
    </source>
</evidence>
<feature type="binding site" evidence="10 11">
    <location>
        <position position="345"/>
    </location>
    <ligand>
        <name>ATP</name>
        <dbReference type="ChEBI" id="CHEBI:30616"/>
    </ligand>
</feature>
<dbReference type="PIRSF" id="PIRSF000724">
    <property type="entry name" value="Pgk"/>
    <property type="match status" value="1"/>
</dbReference>
<evidence type="ECO:0000256" key="3">
    <source>
        <dbReference type="ARBA" id="ARBA00008982"/>
    </source>
</evidence>
<comment type="pathway">
    <text evidence="2 10">Carbohydrate degradation; glycolysis; pyruvate from D-glyceraldehyde 3-phosphate: step 2/5.</text>
</comment>
<feature type="binding site" evidence="10">
    <location>
        <position position="48"/>
    </location>
    <ligand>
        <name>substrate</name>
    </ligand>
</feature>
<dbReference type="STRING" id="1817824.A2751_01450"/>
<dbReference type="UniPathway" id="UPA00109">
    <property type="reaction ID" value="UER00185"/>
</dbReference>
<keyword evidence="10" id="KW-0963">Cytoplasm</keyword>